<evidence type="ECO:0000313" key="1">
    <source>
        <dbReference type="EMBL" id="EMS74231.1"/>
    </source>
</evidence>
<dbReference type="EMBL" id="AORV01000002">
    <property type="protein sequence ID" value="EMS74231.1"/>
    <property type="molecule type" value="Genomic_DNA"/>
</dbReference>
<evidence type="ECO:0008006" key="3">
    <source>
        <dbReference type="Google" id="ProtNLM"/>
    </source>
</evidence>
<dbReference type="RefSeq" id="WP_004622803.1">
    <property type="nucleotide sequence ID" value="NZ_AORV01000002.1"/>
</dbReference>
<reference evidence="1 2" key="1">
    <citation type="journal article" date="2013" name="Genome Announc.">
        <title>Draft Genome Sequence of the Cellulolytic, Mesophilic, Anaerobic Bacterium Clostridium termitidis Strain CT1112 (DSM 5398).</title>
        <authorList>
            <person name="Lal S."/>
            <person name="Ramachandran U."/>
            <person name="Zhang X."/>
            <person name="Munir R."/>
            <person name="Sparling R."/>
            <person name="Levin D.B."/>
        </authorList>
    </citation>
    <scope>NUCLEOTIDE SEQUENCE [LARGE SCALE GENOMIC DNA]</scope>
    <source>
        <strain evidence="1 2">CT1112</strain>
    </source>
</reference>
<protein>
    <recommendedName>
        <fullName evidence="3">DUF541 domain-containing protein</fullName>
    </recommendedName>
</protein>
<dbReference type="PANTHER" id="PTHR34387">
    <property type="entry name" value="SLR1258 PROTEIN"/>
    <property type="match status" value="1"/>
</dbReference>
<name>S0FVC9_RUMCE</name>
<sequence length="267" mass="29353">MNFIKGKSWPVLMIGIVFVVMCVLSTASFAEGNSAVSEVREAERIISVTGTADIMVMPDEAVFSLAVETTNMDISKAKSENDSKIKKIKDIAKDMNIDPKYVVTDYINVNPKYTYTNSGENVFKGYTVHRGLIITLKDLKRFDELLTRLLEAGADYIQNVQFKTTQLRKYKDEARALAIKAAREKAEALAKELGQTVGKASNIQEIQENTYSYYGPWSSAGAGRATNVLSNSTSNAQIAGTQNSNYEDFSPGQIKVSAGVSVIFDLI</sequence>
<dbReference type="PATRIC" id="fig|1195236.3.peg.71"/>
<dbReference type="Gene3D" id="3.30.70.2970">
    <property type="entry name" value="Protein of unknown function (DUF541), domain 2"/>
    <property type="match status" value="1"/>
</dbReference>
<dbReference type="Proteomes" id="UP000014155">
    <property type="component" value="Unassembled WGS sequence"/>
</dbReference>
<dbReference type="InterPro" id="IPR007497">
    <property type="entry name" value="SIMPL/DUF541"/>
</dbReference>
<comment type="caution">
    <text evidence="1">The sequence shown here is derived from an EMBL/GenBank/DDBJ whole genome shotgun (WGS) entry which is preliminary data.</text>
</comment>
<gene>
    <name evidence="1" type="ORF">CTER_0070</name>
</gene>
<proteinExistence type="predicted"/>
<keyword evidence="2" id="KW-1185">Reference proteome</keyword>
<evidence type="ECO:0000313" key="2">
    <source>
        <dbReference type="Proteomes" id="UP000014155"/>
    </source>
</evidence>
<dbReference type="Pfam" id="PF04402">
    <property type="entry name" value="SIMPL"/>
    <property type="match status" value="1"/>
</dbReference>
<dbReference type="eggNOG" id="COG2968">
    <property type="taxonomic scope" value="Bacteria"/>
</dbReference>
<dbReference type="Gene3D" id="3.30.110.170">
    <property type="entry name" value="Protein of unknown function (DUF541), domain 1"/>
    <property type="match status" value="1"/>
</dbReference>
<dbReference type="STRING" id="1195236.CTER_0070"/>
<accession>S0FVC9</accession>
<dbReference type="GO" id="GO:0006974">
    <property type="term" value="P:DNA damage response"/>
    <property type="evidence" value="ECO:0007669"/>
    <property type="project" value="TreeGrafter"/>
</dbReference>
<dbReference type="PANTHER" id="PTHR34387:SF2">
    <property type="entry name" value="SLR1258 PROTEIN"/>
    <property type="match status" value="1"/>
</dbReference>
<organism evidence="1 2">
    <name type="scientific">Ruminiclostridium cellobioparum subsp. termitidis CT1112</name>
    <dbReference type="NCBI Taxonomy" id="1195236"/>
    <lineage>
        <taxon>Bacteria</taxon>
        <taxon>Bacillati</taxon>
        <taxon>Bacillota</taxon>
        <taxon>Clostridia</taxon>
        <taxon>Eubacteriales</taxon>
        <taxon>Oscillospiraceae</taxon>
        <taxon>Ruminiclostridium</taxon>
    </lineage>
</organism>
<dbReference type="AlphaFoldDB" id="S0FVC9"/>
<dbReference type="InterPro" id="IPR052022">
    <property type="entry name" value="26kDa_periplasmic_antigen"/>
</dbReference>